<evidence type="ECO:0000256" key="6">
    <source>
        <dbReference type="PIRNR" id="PIRNR038148"/>
    </source>
</evidence>
<dbReference type="FunCoup" id="I2H9L6">
    <property type="interactions" value="427"/>
</dbReference>
<organism evidence="9 10">
    <name type="scientific">Henningerozyma blattae (strain ATCC 34711 / CBS 6284 / DSM 70876 / NBRC 10599 / NRRL Y-10934 / UCD 77-7)</name>
    <name type="common">Yeast</name>
    <name type="synonym">Tetrapisispora blattae</name>
    <dbReference type="NCBI Taxonomy" id="1071380"/>
    <lineage>
        <taxon>Eukaryota</taxon>
        <taxon>Fungi</taxon>
        <taxon>Dikarya</taxon>
        <taxon>Ascomycota</taxon>
        <taxon>Saccharomycotina</taxon>
        <taxon>Saccharomycetes</taxon>
        <taxon>Saccharomycetales</taxon>
        <taxon>Saccharomycetaceae</taxon>
        <taxon>Henningerozyma</taxon>
    </lineage>
</organism>
<dbReference type="PANTHER" id="PTHR32379:SF1">
    <property type="entry name" value="GUANIDINOACETATE N-METHYLTRANSFERASE"/>
    <property type="match status" value="1"/>
</dbReference>
<evidence type="ECO:0000259" key="8">
    <source>
        <dbReference type="PROSITE" id="PS51559"/>
    </source>
</evidence>
<evidence type="ECO:0000256" key="2">
    <source>
        <dbReference type="ARBA" id="ARBA00022603"/>
    </source>
</evidence>
<evidence type="ECO:0000256" key="4">
    <source>
        <dbReference type="ARBA" id="ARBA00022691"/>
    </source>
</evidence>
<dbReference type="GeneID" id="14498251"/>
<dbReference type="InterPro" id="IPR026480">
    <property type="entry name" value="RMT2_dom"/>
</dbReference>
<dbReference type="GO" id="GO:0019702">
    <property type="term" value="F:protein arginine N5-methyltransferase activity"/>
    <property type="evidence" value="ECO:0007669"/>
    <property type="project" value="EnsemblFungi"/>
</dbReference>
<name>I2H9L6_HENB6</name>
<evidence type="ECO:0000256" key="5">
    <source>
        <dbReference type="ARBA" id="ARBA00023242"/>
    </source>
</evidence>
<keyword evidence="5 6" id="KW-0539">Nucleus</keyword>
<dbReference type="InParanoid" id="I2H9L6"/>
<comment type="similarity">
    <text evidence="6">Belongs to the class I-like SAM-binding methyltransferase superfamily. RMT2 methyltransferase family.</text>
</comment>
<protein>
    <recommendedName>
        <fullName evidence="6">Arginine N-methyltransferase 2</fullName>
        <ecNumber evidence="6">2.1.1.-</ecNumber>
    </recommendedName>
</protein>
<keyword evidence="1 6" id="KW-0963">Cytoplasm</keyword>
<dbReference type="PROSITE" id="PS51559">
    <property type="entry name" value="SAM_RMT2"/>
    <property type="match status" value="1"/>
</dbReference>
<evidence type="ECO:0000313" key="9">
    <source>
        <dbReference type="EMBL" id="CCH63068.1"/>
    </source>
</evidence>
<dbReference type="EMBL" id="HE806325">
    <property type="protein sequence ID" value="CCH63068.1"/>
    <property type="molecule type" value="Genomic_DNA"/>
</dbReference>
<dbReference type="AlphaFoldDB" id="I2H9L6"/>
<evidence type="ECO:0000256" key="1">
    <source>
        <dbReference type="ARBA" id="ARBA00022490"/>
    </source>
</evidence>
<evidence type="ECO:0000256" key="3">
    <source>
        <dbReference type="ARBA" id="ARBA00022679"/>
    </source>
</evidence>
<comment type="subunit">
    <text evidence="6">Monomer.</text>
</comment>
<dbReference type="EC" id="2.1.1.-" evidence="6"/>
<dbReference type="SUPFAM" id="SSF53335">
    <property type="entry name" value="S-adenosyl-L-methionine-dependent methyltransferases"/>
    <property type="match status" value="1"/>
</dbReference>
<reference evidence="9 10" key="1">
    <citation type="journal article" date="2011" name="Proc. Natl. Acad. Sci. U.S.A.">
        <title>Evolutionary erosion of yeast sex chromosomes by mating-type switching accidents.</title>
        <authorList>
            <person name="Gordon J.L."/>
            <person name="Armisen D."/>
            <person name="Proux-Wera E."/>
            <person name="Oheigeartaigh S.S."/>
            <person name="Byrne K.P."/>
            <person name="Wolfe K.H."/>
        </authorList>
    </citation>
    <scope>NUCLEOTIDE SEQUENCE [LARGE SCALE GENOMIC DNA]</scope>
    <source>
        <strain evidence="10">ATCC 34711 / CBS 6284 / DSM 70876 / NBRC 10599 / NRRL Y-10934 / UCD 77-7</strain>
    </source>
</reference>
<dbReference type="Proteomes" id="UP000002866">
    <property type="component" value="Chromosome 10"/>
</dbReference>
<keyword evidence="2 6" id="KW-0489">Methyltransferase</keyword>
<dbReference type="HOGENOM" id="CLU_033831_0_0_1"/>
<keyword evidence="10" id="KW-1185">Reference proteome</keyword>
<dbReference type="RefSeq" id="XP_004182587.1">
    <property type="nucleotide sequence ID" value="XM_004182539.1"/>
</dbReference>
<evidence type="ECO:0000256" key="7">
    <source>
        <dbReference type="SAM" id="MobiDB-lite"/>
    </source>
</evidence>
<gene>
    <name evidence="9" type="primary">TBLA0J00700</name>
    <name evidence="9" type="ORF">TBLA_0J00700</name>
</gene>
<dbReference type="InterPro" id="IPR029063">
    <property type="entry name" value="SAM-dependent_MTases_sf"/>
</dbReference>
<dbReference type="OrthoDB" id="19014at2759"/>
<dbReference type="InterPro" id="IPR051038">
    <property type="entry name" value="RMT2/GAMT_Mtase"/>
</dbReference>
<dbReference type="eggNOG" id="KOG1709">
    <property type="taxonomic scope" value="Eukaryota"/>
</dbReference>
<comment type="subcellular location">
    <subcellularLocation>
        <location evidence="6">Cytoplasm</location>
    </subcellularLocation>
    <subcellularLocation>
        <location evidence="6">Nucleus</location>
    </subcellularLocation>
</comment>
<comment type="function">
    <text evidence="6">S-adenosyl-L-methionine-dependent protein-arginine N-methyltransferase that methylates the delta-nitrogen atom of arginine residues to form N5-methylarginine (type IV) in target proteins. Monomethylates ribosomal protein L12.</text>
</comment>
<dbReference type="CDD" id="cd02440">
    <property type="entry name" value="AdoMet_MTases"/>
    <property type="match status" value="1"/>
</dbReference>
<dbReference type="STRING" id="1071380.I2H9L6"/>
<dbReference type="OMA" id="IEMEWER"/>
<dbReference type="GO" id="GO:0005737">
    <property type="term" value="C:cytoplasm"/>
    <property type="evidence" value="ECO:0007669"/>
    <property type="project" value="UniProtKB-SubCell"/>
</dbReference>
<keyword evidence="3 6" id="KW-0808">Transferase</keyword>
<dbReference type="KEGG" id="tbl:TBLA_0J00700"/>
<proteinExistence type="inferred from homology"/>
<accession>I2H9L6</accession>
<dbReference type="PIRSF" id="PIRSF038148">
    <property type="entry name" value="Arginine_N-mtfrase-2"/>
    <property type="match status" value="1"/>
</dbReference>
<dbReference type="PANTHER" id="PTHR32379">
    <property type="entry name" value="GUANIDINOACETATE N-METHYLTRANSFERASE"/>
    <property type="match status" value="1"/>
</dbReference>
<evidence type="ECO:0000313" key="10">
    <source>
        <dbReference type="Proteomes" id="UP000002866"/>
    </source>
</evidence>
<feature type="compositionally biased region" description="Basic and acidic residues" evidence="7">
    <location>
        <begin position="49"/>
        <end position="61"/>
    </location>
</feature>
<dbReference type="Gene3D" id="3.40.50.150">
    <property type="entry name" value="Vaccinia Virus protein VP39"/>
    <property type="match status" value="1"/>
</dbReference>
<dbReference type="InterPro" id="IPR017408">
    <property type="entry name" value="Arginine_N-MeTrfase_2"/>
</dbReference>
<dbReference type="GO" id="GO:0032259">
    <property type="term" value="P:methylation"/>
    <property type="evidence" value="ECO:0007669"/>
    <property type="project" value="UniProtKB-KW"/>
</dbReference>
<feature type="region of interest" description="Disordered" evidence="7">
    <location>
        <begin position="49"/>
        <end position="83"/>
    </location>
</feature>
<sequence length="423" mass="48769">MSELHHLLTFPKRPITEEFYVKELNDLLKSGIPATYTLEQVAEFERNEKKKLEDPNYKEEESKSDDEESSSNTTPLHIMSRSLPKDLTKSEEEVILKLMDILFEYGAGWNFIDYENKTIGDLLLEWNSSVETPLYRRLVDAGVSAELLLRVINGGEVEFLDNDNFAEFEDNDANNSQEITTEQETAEVPQKIEPISADHEDATAAHSETFLNTKLEYTDDALVTKTNRDGVMMDWETNIMKLAANTLAPKHGATVINIGFGMGIIDTFLQQNKPAHHFICEAHPDVLSRMKKDGWYERPGVTILEGRWQDTIPTLFDLDEPVFFDGIYYDTFSEHYNDMLALYDTIVGLLQPEGVFSFFNGLGADRRICYDVYKKIVEVDVSQYGLKCTYETINVEQDDERWDEVRRSYYNCPVYYHPIIRFA</sequence>
<dbReference type="GO" id="GO:0005634">
    <property type="term" value="C:nucleus"/>
    <property type="evidence" value="ECO:0007669"/>
    <property type="project" value="UniProtKB-SubCell"/>
</dbReference>
<feature type="domain" description="RMT2" evidence="8">
    <location>
        <begin position="203"/>
        <end position="423"/>
    </location>
</feature>
<keyword evidence="4" id="KW-0949">S-adenosyl-L-methionine</keyword>
<dbReference type="FunFam" id="3.40.50.150:FF:000310">
    <property type="entry name" value="Arginine N-methyltransferase 2"/>
    <property type="match status" value="1"/>
</dbReference>